<dbReference type="Proteomes" id="UP001327225">
    <property type="component" value="Chromosome"/>
</dbReference>
<reference evidence="4" key="1">
    <citation type="submission" date="2023-12" db="EMBL/GenBank/DDBJ databases">
        <title>Novel species in genus Nocardioides.</title>
        <authorList>
            <person name="Zhou H."/>
        </authorList>
    </citation>
    <scope>NUCLEOTIDE SEQUENCE [LARGE SCALE GENOMIC DNA]</scope>
    <source>
        <strain evidence="4">HM61</strain>
    </source>
</reference>
<keyword evidence="2" id="KW-0732">Signal</keyword>
<dbReference type="RefSeq" id="WP_322936937.1">
    <property type="nucleotide sequence ID" value="NZ_CP141059.1"/>
</dbReference>
<keyword evidence="4" id="KW-1185">Reference proteome</keyword>
<protein>
    <submittedName>
        <fullName evidence="3">Uncharacterized protein</fullName>
    </submittedName>
</protein>
<proteinExistence type="predicted"/>
<evidence type="ECO:0000313" key="3">
    <source>
        <dbReference type="EMBL" id="WQQ25637.1"/>
    </source>
</evidence>
<feature type="signal peptide" evidence="2">
    <location>
        <begin position="1"/>
        <end position="22"/>
    </location>
</feature>
<feature type="chain" id="PRO_5046370423" evidence="2">
    <location>
        <begin position="23"/>
        <end position="647"/>
    </location>
</feature>
<sequence length="647" mass="69510">MRGGLLRPVVALVLALGLVAAADGPAPADQDVVVSPTPAPKHPRILDGRVYDIANAGPKVLVAGTFATIRNGEFESPEVQQPRLFRFDSDTGLIDESFRPRINGDVEAVTYTADRSAILIAGDFTRVNGKKALRIAKLRLNGALHTGFKAGASRRVKDFALVGGRLILGGEFNKINGRDVGRMAAVRPGTGALDRSFHLGVTGSRDQFAPYVQELDVSADGRWLVIGGNFQRVGSAERHQVAVINLTGDRPRVAPWSTGRYRGDCAKSYNDTYIRGIDVSPDNKFFVVNTTGAHLGPDRMCDSSARWELPPAGAGTNRQPTWVNHSGGDTYWAVEITESAVYVGGHMRWSNNPHPSPGGDNDGSGSVSRPGIAALDPYSGVPLSWNPGRDRGRGVEAFNATDDYLMVGSDTNFFAGQIRQRLAMLPVAGGTPNPAPQNVPLPVNFFYTTSGTDLNRMAFDGSSFGPISTVSGGVNWSGTRDGFVQDGRLHYFGADQAFYWRSFTTSTVGASVRNLSTSVGYVDEDANLTPYDQPYGVDTTRTAAFDGGRVLYTKTGDPKLYYRGYSLESGILGGFESIASSRDWSGARSLELIGNWLYAAWSDNKLYRFAAPDGLPRWDTRAVVDNGATSDIPWSSTTGLWATAGSG</sequence>
<evidence type="ECO:0000256" key="1">
    <source>
        <dbReference type="SAM" id="MobiDB-lite"/>
    </source>
</evidence>
<dbReference type="SUPFAM" id="SSF63829">
    <property type="entry name" value="Calcium-dependent phosphotriesterase"/>
    <property type="match status" value="1"/>
</dbReference>
<dbReference type="Pfam" id="PF17164">
    <property type="entry name" value="DUF5122"/>
    <property type="match status" value="1"/>
</dbReference>
<feature type="compositionally biased region" description="Low complexity" evidence="1">
    <location>
        <begin position="350"/>
        <end position="366"/>
    </location>
</feature>
<dbReference type="InterPro" id="IPR013431">
    <property type="entry name" value="Delta_60_rpt"/>
</dbReference>
<name>A0ABZ0ZPS0_9ACTN</name>
<gene>
    <name evidence="3" type="ORF">SHK19_16920</name>
</gene>
<evidence type="ECO:0000313" key="4">
    <source>
        <dbReference type="Proteomes" id="UP001327225"/>
    </source>
</evidence>
<dbReference type="EMBL" id="CP141059">
    <property type="protein sequence ID" value="WQQ25637.1"/>
    <property type="molecule type" value="Genomic_DNA"/>
</dbReference>
<feature type="region of interest" description="Disordered" evidence="1">
    <location>
        <begin position="348"/>
        <end position="371"/>
    </location>
</feature>
<accession>A0ABZ0ZPS0</accession>
<evidence type="ECO:0000256" key="2">
    <source>
        <dbReference type="SAM" id="SignalP"/>
    </source>
</evidence>
<organism evidence="3 4">
    <name type="scientific">Nocardioides bizhenqiangii</name>
    <dbReference type="NCBI Taxonomy" id="3095076"/>
    <lineage>
        <taxon>Bacteria</taxon>
        <taxon>Bacillati</taxon>
        <taxon>Actinomycetota</taxon>
        <taxon>Actinomycetes</taxon>
        <taxon>Propionibacteriales</taxon>
        <taxon>Nocardioidaceae</taxon>
        <taxon>Nocardioides</taxon>
    </lineage>
</organism>